<feature type="non-terminal residue" evidence="8">
    <location>
        <position position="1"/>
    </location>
</feature>
<dbReference type="GO" id="GO:0046872">
    <property type="term" value="F:metal ion binding"/>
    <property type="evidence" value="ECO:0007669"/>
    <property type="project" value="UniProtKB-UniRule"/>
</dbReference>
<evidence type="ECO:0000256" key="3">
    <source>
        <dbReference type="ARBA" id="ARBA00023004"/>
    </source>
</evidence>
<evidence type="ECO:0000256" key="1">
    <source>
        <dbReference type="ARBA" id="ARBA00022617"/>
    </source>
</evidence>
<feature type="compositionally biased region" description="Basic and acidic residues" evidence="6">
    <location>
        <begin position="52"/>
        <end position="72"/>
    </location>
</feature>
<dbReference type="InterPro" id="IPR001199">
    <property type="entry name" value="Cyt_B5-like_heme/steroid-bd"/>
</dbReference>
<dbReference type="InterPro" id="IPR018506">
    <property type="entry name" value="Cyt_B5_heme-BS"/>
</dbReference>
<dbReference type="InterPro" id="IPR036400">
    <property type="entry name" value="Cyt_B5-like_heme/steroid_sf"/>
</dbReference>
<dbReference type="InterPro" id="IPR050668">
    <property type="entry name" value="Cytochrome_b5"/>
</dbReference>
<dbReference type="Pfam" id="PF00173">
    <property type="entry name" value="Cyt-b5"/>
    <property type="match status" value="1"/>
</dbReference>
<feature type="non-terminal residue" evidence="8">
    <location>
        <position position="72"/>
    </location>
</feature>
<dbReference type="PRINTS" id="PR00363">
    <property type="entry name" value="CYTOCHROMEB5"/>
</dbReference>
<evidence type="ECO:0000313" key="8">
    <source>
        <dbReference type="EMBL" id="VTJ89236.1"/>
    </source>
</evidence>
<dbReference type="PROSITE" id="PS00191">
    <property type="entry name" value="CYTOCHROME_B5_1"/>
    <property type="match status" value="1"/>
</dbReference>
<evidence type="ECO:0000313" key="9">
    <source>
        <dbReference type="Proteomes" id="UP000335636"/>
    </source>
</evidence>
<reference evidence="8" key="1">
    <citation type="submission" date="2019-04" db="EMBL/GenBank/DDBJ databases">
        <authorList>
            <person name="Alioto T."/>
            <person name="Alioto T."/>
        </authorList>
    </citation>
    <scope>NUCLEOTIDE SEQUENCE [LARGE SCALE GENOMIC DNA]</scope>
</reference>
<dbReference type="PANTHER" id="PTHR19359:SF95">
    <property type="entry name" value="CYTOCHROME B5 TYPE B"/>
    <property type="match status" value="1"/>
</dbReference>
<evidence type="ECO:0000259" key="7">
    <source>
        <dbReference type="PROSITE" id="PS50255"/>
    </source>
</evidence>
<gene>
    <name evidence="8" type="ORF">MONAX_5E014293</name>
</gene>
<dbReference type="PANTHER" id="PTHR19359">
    <property type="entry name" value="CYTOCHROME B5"/>
    <property type="match status" value="1"/>
</dbReference>
<evidence type="ECO:0000256" key="5">
    <source>
        <dbReference type="RuleBase" id="RU362121"/>
    </source>
</evidence>
<protein>
    <recommendedName>
        <fullName evidence="7">Cytochrome b5 heme-binding domain-containing protein</fullName>
    </recommendedName>
</protein>
<dbReference type="AlphaFoldDB" id="A0A5E4D5F8"/>
<sequence>VHDIIQFLSEHPGGEEILLEQAGTDSSGSFEYGDNFSDAREMLKQCYISDVHPSDLRPEGGNKDPSKNDTCK</sequence>
<evidence type="ECO:0000256" key="2">
    <source>
        <dbReference type="ARBA" id="ARBA00022723"/>
    </source>
</evidence>
<keyword evidence="9" id="KW-1185">Reference proteome</keyword>
<organism evidence="8 9">
    <name type="scientific">Marmota monax</name>
    <name type="common">Woodchuck</name>
    <dbReference type="NCBI Taxonomy" id="9995"/>
    <lineage>
        <taxon>Eukaryota</taxon>
        <taxon>Metazoa</taxon>
        <taxon>Chordata</taxon>
        <taxon>Craniata</taxon>
        <taxon>Vertebrata</taxon>
        <taxon>Euteleostomi</taxon>
        <taxon>Mammalia</taxon>
        <taxon>Eutheria</taxon>
        <taxon>Euarchontoglires</taxon>
        <taxon>Glires</taxon>
        <taxon>Rodentia</taxon>
        <taxon>Sciuromorpha</taxon>
        <taxon>Sciuridae</taxon>
        <taxon>Xerinae</taxon>
        <taxon>Marmotini</taxon>
        <taxon>Marmota</taxon>
    </lineage>
</organism>
<dbReference type="GO" id="GO:0005741">
    <property type="term" value="C:mitochondrial outer membrane"/>
    <property type="evidence" value="ECO:0007669"/>
    <property type="project" value="TreeGrafter"/>
</dbReference>
<name>A0A5E4D5F8_MARMO</name>
<evidence type="ECO:0000256" key="4">
    <source>
        <dbReference type="ARBA" id="ARBA00038168"/>
    </source>
</evidence>
<evidence type="ECO:0000256" key="6">
    <source>
        <dbReference type="SAM" id="MobiDB-lite"/>
    </source>
</evidence>
<comment type="caution">
    <text evidence="8">The sequence shown here is derived from an EMBL/GenBank/DDBJ whole genome shotgun (WGS) entry which is preliminary data.</text>
</comment>
<proteinExistence type="inferred from homology"/>
<dbReference type="PROSITE" id="PS50255">
    <property type="entry name" value="CYTOCHROME_B5_2"/>
    <property type="match status" value="1"/>
</dbReference>
<feature type="region of interest" description="Disordered" evidence="6">
    <location>
        <begin position="50"/>
        <end position="72"/>
    </location>
</feature>
<accession>A0A5E4D5F8</accession>
<keyword evidence="1 5" id="KW-0349">Heme</keyword>
<dbReference type="SUPFAM" id="SSF55856">
    <property type="entry name" value="Cytochrome b5-like heme/steroid binding domain"/>
    <property type="match status" value="1"/>
</dbReference>
<dbReference type="Proteomes" id="UP000335636">
    <property type="component" value="Unassembled WGS sequence"/>
</dbReference>
<feature type="domain" description="Cytochrome b5 heme-binding" evidence="7">
    <location>
        <begin position="1"/>
        <end position="52"/>
    </location>
</feature>
<keyword evidence="3 5" id="KW-0408">Iron</keyword>
<dbReference type="GO" id="GO:0020037">
    <property type="term" value="F:heme binding"/>
    <property type="evidence" value="ECO:0007669"/>
    <property type="project" value="UniProtKB-UniRule"/>
</dbReference>
<dbReference type="EMBL" id="CABDUW010003426">
    <property type="protein sequence ID" value="VTJ89236.1"/>
    <property type="molecule type" value="Genomic_DNA"/>
</dbReference>
<dbReference type="Gene3D" id="3.10.120.10">
    <property type="entry name" value="Cytochrome b5-like heme/steroid binding domain"/>
    <property type="match status" value="1"/>
</dbReference>
<comment type="similarity">
    <text evidence="4 5">Belongs to the cytochrome b5 family.</text>
</comment>
<keyword evidence="2 5" id="KW-0479">Metal-binding</keyword>